<name>A0AAD5WGT4_PARTN</name>
<sequence>MAHQDDFDLVTDIQNLHVVTLKLFGEVISERGTEIYSNDIGLCFVAEVILGPLSAIWKASTFAFKEDKISQDIGNCDCGNEN</sequence>
<comment type="caution">
    <text evidence="1">The sequence shown here is derived from an EMBL/GenBank/DDBJ whole genome shotgun (WGS) entry which is preliminary data.</text>
</comment>
<protein>
    <submittedName>
        <fullName evidence="1">Uncharacterized protein</fullName>
    </submittedName>
</protein>
<proteinExistence type="predicted"/>
<organism evidence="1 2">
    <name type="scientific">Parelaphostrongylus tenuis</name>
    <name type="common">Meningeal worm</name>
    <dbReference type="NCBI Taxonomy" id="148309"/>
    <lineage>
        <taxon>Eukaryota</taxon>
        <taxon>Metazoa</taxon>
        <taxon>Ecdysozoa</taxon>
        <taxon>Nematoda</taxon>
        <taxon>Chromadorea</taxon>
        <taxon>Rhabditida</taxon>
        <taxon>Rhabditina</taxon>
        <taxon>Rhabditomorpha</taxon>
        <taxon>Strongyloidea</taxon>
        <taxon>Metastrongylidae</taxon>
        <taxon>Parelaphostrongylus</taxon>
    </lineage>
</organism>
<evidence type="ECO:0000313" key="1">
    <source>
        <dbReference type="EMBL" id="KAJ1369859.1"/>
    </source>
</evidence>
<evidence type="ECO:0000313" key="2">
    <source>
        <dbReference type="Proteomes" id="UP001196413"/>
    </source>
</evidence>
<reference evidence="1" key="1">
    <citation type="submission" date="2021-06" db="EMBL/GenBank/DDBJ databases">
        <title>Parelaphostrongylus tenuis whole genome reference sequence.</title>
        <authorList>
            <person name="Garwood T.J."/>
            <person name="Larsen P.A."/>
            <person name="Fountain-Jones N.M."/>
            <person name="Garbe J.R."/>
            <person name="Macchietto M.G."/>
            <person name="Kania S.A."/>
            <person name="Gerhold R.W."/>
            <person name="Richards J.E."/>
            <person name="Wolf T.M."/>
        </authorList>
    </citation>
    <scope>NUCLEOTIDE SEQUENCE</scope>
    <source>
        <strain evidence="1">MNPRO001-30</strain>
        <tissue evidence="1">Meninges</tissue>
    </source>
</reference>
<dbReference type="EMBL" id="JAHQIW010006691">
    <property type="protein sequence ID" value="KAJ1369859.1"/>
    <property type="molecule type" value="Genomic_DNA"/>
</dbReference>
<dbReference type="AlphaFoldDB" id="A0AAD5WGT4"/>
<dbReference type="Proteomes" id="UP001196413">
    <property type="component" value="Unassembled WGS sequence"/>
</dbReference>
<keyword evidence="2" id="KW-1185">Reference proteome</keyword>
<gene>
    <name evidence="1" type="ORF">KIN20_031444</name>
</gene>
<accession>A0AAD5WGT4</accession>